<feature type="transmembrane region" description="Helical" evidence="1">
    <location>
        <begin position="6"/>
        <end position="30"/>
    </location>
</feature>
<dbReference type="EMBL" id="PJND01000007">
    <property type="protein sequence ID" value="PKW29459.1"/>
    <property type="molecule type" value="Genomic_DNA"/>
</dbReference>
<dbReference type="InterPro" id="IPR010384">
    <property type="entry name" value="MtfA_fam"/>
</dbReference>
<dbReference type="GO" id="GO:0004177">
    <property type="term" value="F:aminopeptidase activity"/>
    <property type="evidence" value="ECO:0007669"/>
    <property type="project" value="TreeGrafter"/>
</dbReference>
<comment type="caution">
    <text evidence="3">The sequence shown here is derived from an EMBL/GenBank/DDBJ whole genome shotgun (WGS) entry which is preliminary data.</text>
</comment>
<feature type="transmembrane region" description="Helical" evidence="1">
    <location>
        <begin position="105"/>
        <end position="122"/>
    </location>
</feature>
<evidence type="ECO:0000313" key="4">
    <source>
        <dbReference type="Proteomes" id="UP000233767"/>
    </source>
</evidence>
<dbReference type="RefSeq" id="WP_101471349.1">
    <property type="nucleotide sequence ID" value="NZ_PJND01000007.1"/>
</dbReference>
<evidence type="ECO:0000313" key="3">
    <source>
        <dbReference type="EMBL" id="RLJ35040.1"/>
    </source>
</evidence>
<evidence type="ECO:0008006" key="6">
    <source>
        <dbReference type="Google" id="ProtNLM"/>
    </source>
</evidence>
<keyword evidence="1" id="KW-1133">Transmembrane helix</keyword>
<dbReference type="SUPFAM" id="SSF55486">
    <property type="entry name" value="Metalloproteases ('zincins'), catalytic domain"/>
    <property type="match status" value="1"/>
</dbReference>
<proteinExistence type="predicted"/>
<dbReference type="InterPro" id="IPR042252">
    <property type="entry name" value="MtfA_N"/>
</dbReference>
<reference evidence="2 4" key="1">
    <citation type="submission" date="2017-12" db="EMBL/GenBank/DDBJ databases">
        <title>Genomic Encyclopedia of Type Strains, Phase III (KMG-III): the genomes of soil and plant-associated and newly described type strains.</title>
        <authorList>
            <person name="Whitman W."/>
        </authorList>
    </citation>
    <scope>NUCLEOTIDE SEQUENCE [LARGE SCALE GENOMIC DNA]</scope>
    <source>
        <strain evidence="2 4">IP-10</strain>
    </source>
</reference>
<accession>A0A497UVN6</accession>
<dbReference type="PANTHER" id="PTHR30164">
    <property type="entry name" value="MTFA PEPTIDASE"/>
    <property type="match status" value="1"/>
</dbReference>
<sequence length="276" mass="33033">MSEAIFTVLTFLLVAIVILLVIAGFIRLFVEPAYVLIFNKPLYIHWYPVPKKIIPFQRQILEREFSFYRKLSDKRKVYFEHRVKSFLMNYQFHGKDISVTEEMKVMIAGTYVMLTFGMRFYLTPLFRKIIIYPGQYTSVITQQNHKGEFNLRLKAVVFSWEDFLSGHNTTNDNVNLGLHEFAHVLHFHSKKTNGDPNASIFYDEFNEIVKYYDDAALSLELVQRGYFREYAYENKFEFLAVLLEHFFESPQVFRKEHPELYERVKKMINFKEEYLN</sequence>
<name>A0A497UVN6_9FLAO</name>
<gene>
    <name evidence="2" type="ORF">B0G92_1096</name>
    <name evidence="3" type="ORF">CLV50_0408</name>
</gene>
<evidence type="ECO:0000313" key="5">
    <source>
        <dbReference type="Proteomes" id="UP000275027"/>
    </source>
</evidence>
<dbReference type="GO" id="GO:0005829">
    <property type="term" value="C:cytosol"/>
    <property type="evidence" value="ECO:0007669"/>
    <property type="project" value="TreeGrafter"/>
</dbReference>
<evidence type="ECO:0000256" key="1">
    <source>
        <dbReference type="SAM" id="Phobius"/>
    </source>
</evidence>
<keyword evidence="4" id="KW-1185">Reference proteome</keyword>
<dbReference type="AlphaFoldDB" id="A0A497UVN6"/>
<dbReference type="Gene3D" id="1.10.472.150">
    <property type="entry name" value="Glucose-regulated metallo-peptidase M90, N-terminal domain"/>
    <property type="match status" value="1"/>
</dbReference>
<protein>
    <recommendedName>
        <fullName evidence="6">Zinc-dependent peptidase</fullName>
    </recommendedName>
</protein>
<dbReference type="Pfam" id="PF06167">
    <property type="entry name" value="Peptidase_M90"/>
    <property type="match status" value="1"/>
</dbReference>
<dbReference type="CDD" id="cd20170">
    <property type="entry name" value="Peptidase_M90-like"/>
    <property type="match status" value="1"/>
</dbReference>
<reference evidence="3 5" key="2">
    <citation type="submission" date="2018-10" db="EMBL/GenBank/DDBJ databases">
        <title>Genomic Encyclopedia of Archaeal and Bacterial Type Strains, Phase II (KMG-II): from individual species to whole genera.</title>
        <authorList>
            <person name="Goeker M."/>
        </authorList>
    </citation>
    <scope>NUCLEOTIDE SEQUENCE [LARGE SCALE GENOMIC DNA]</scope>
    <source>
        <strain evidence="3 5">DSM 21886</strain>
    </source>
</reference>
<dbReference type="Proteomes" id="UP000233767">
    <property type="component" value="Unassembled WGS sequence"/>
</dbReference>
<organism evidence="3 5">
    <name type="scientific">Flavobacterium lindanitolerans</name>
    <dbReference type="NCBI Taxonomy" id="428988"/>
    <lineage>
        <taxon>Bacteria</taxon>
        <taxon>Pseudomonadati</taxon>
        <taxon>Bacteroidota</taxon>
        <taxon>Flavobacteriia</taxon>
        <taxon>Flavobacteriales</taxon>
        <taxon>Flavobacteriaceae</taxon>
        <taxon>Flavobacterium</taxon>
    </lineage>
</organism>
<keyword evidence="1" id="KW-0812">Transmembrane</keyword>
<keyword evidence="1" id="KW-0472">Membrane</keyword>
<dbReference type="Proteomes" id="UP000275027">
    <property type="component" value="Unassembled WGS sequence"/>
</dbReference>
<dbReference type="EMBL" id="RCCB01000010">
    <property type="protein sequence ID" value="RLJ35040.1"/>
    <property type="molecule type" value="Genomic_DNA"/>
</dbReference>
<evidence type="ECO:0000313" key="2">
    <source>
        <dbReference type="EMBL" id="PKW29459.1"/>
    </source>
</evidence>
<dbReference type="PANTHER" id="PTHR30164:SF2">
    <property type="entry name" value="PROTEIN MTFA"/>
    <property type="match status" value="1"/>
</dbReference>